<evidence type="ECO:0000256" key="1">
    <source>
        <dbReference type="SAM" id="Coils"/>
    </source>
</evidence>
<keyword evidence="1" id="KW-0175">Coiled coil</keyword>
<dbReference type="EMBL" id="JAPVES010000030">
    <property type="protein sequence ID" value="MCZ3373787.1"/>
    <property type="molecule type" value="Genomic_DNA"/>
</dbReference>
<name>A0A9E4ZXJ3_9EURY</name>
<dbReference type="Proteomes" id="UP001068021">
    <property type="component" value="Unassembled WGS sequence"/>
</dbReference>
<feature type="coiled-coil region" evidence="1">
    <location>
        <begin position="308"/>
        <end position="335"/>
    </location>
</feature>
<comment type="caution">
    <text evidence="2">The sequence shown here is derived from an EMBL/GenBank/DDBJ whole genome shotgun (WGS) entry which is preliminary data.</text>
</comment>
<reference evidence="2" key="1">
    <citation type="submission" date="2022-12" db="EMBL/GenBank/DDBJ databases">
        <title>Reclassification of two methanogenic archaea species isolated from the Kolyma lowland permafrost.</title>
        <authorList>
            <person name="Trubitsyn V.E."/>
            <person name="Rivkina E.M."/>
            <person name="Shcherbakova V.A."/>
        </authorList>
    </citation>
    <scope>NUCLEOTIDE SEQUENCE</scope>
    <source>
        <strain evidence="2">M2</strain>
        <strain evidence="3">MK4</strain>
    </source>
</reference>
<protein>
    <submittedName>
        <fullName evidence="2">Uncharacterized protein</fullName>
    </submittedName>
</protein>
<dbReference type="Proteomes" id="UP001074446">
    <property type="component" value="Unassembled WGS sequence"/>
</dbReference>
<accession>A0A9E4ZXJ3</accession>
<dbReference type="AlphaFoldDB" id="A0A9E4ZXJ3"/>
<evidence type="ECO:0000313" key="4">
    <source>
        <dbReference type="Proteomes" id="UP001068021"/>
    </source>
</evidence>
<gene>
    <name evidence="3" type="ORF">O3H35_14145</name>
    <name evidence="2" type="ORF">O3H54_14350</name>
</gene>
<keyword evidence="4" id="KW-1185">Reference proteome</keyword>
<proteinExistence type="predicted"/>
<organism evidence="2 4">
    <name type="scientific">Methanobacterium veterum</name>
    <dbReference type="NCBI Taxonomy" id="408577"/>
    <lineage>
        <taxon>Archaea</taxon>
        <taxon>Methanobacteriati</taxon>
        <taxon>Methanobacteriota</taxon>
        <taxon>Methanomada group</taxon>
        <taxon>Methanobacteria</taxon>
        <taxon>Methanobacteriales</taxon>
        <taxon>Methanobacteriaceae</taxon>
        <taxon>Methanobacterium</taxon>
    </lineage>
</organism>
<evidence type="ECO:0000313" key="3">
    <source>
        <dbReference type="EMBL" id="MCZ3373787.1"/>
    </source>
</evidence>
<dbReference type="EMBL" id="JAPVER010000020">
    <property type="protein sequence ID" value="MCZ3367066.1"/>
    <property type="molecule type" value="Genomic_DNA"/>
</dbReference>
<evidence type="ECO:0000313" key="2">
    <source>
        <dbReference type="EMBL" id="MCZ3367066.1"/>
    </source>
</evidence>
<sequence length="335" mass="39092">MAEKGSVLKESIEENPKESVNKYKKGLVFSKILKTNAEKDDDFYRLELRRLPNYVKGNRESRGKGFRPLDGLFEITNFYIKIHSENNPLGITNYIDVNRILKIQYVSERYTGTNTEPTEETVDIFWIRQYNLILMNGPKKLCEDAYNELTNINKVEFTDVVFKHDFLMWIPYRLNNAKGKLFPELFVNIIADGVTQNKSSTGIVPKRLVIDKSIEALMTLPAIYGLVNKHKFYSIGGDFDFRKEPLRVTISNNGIHIKITSLLKHKDHGERCAIVFPFIIEMVNVLKYWEGLDAPERYPDEAFLEEIENSFNNQILECQNNLEELKKEYKEKRET</sequence>
<dbReference type="RefSeq" id="WP_048082352.1">
    <property type="nucleotide sequence ID" value="NZ_JAPVER010000020.1"/>
</dbReference>